<dbReference type="Gene3D" id="1.10.287.950">
    <property type="entry name" value="Methyl-accepting chemotaxis protein"/>
    <property type="match status" value="1"/>
</dbReference>
<dbReference type="Pfam" id="PF00015">
    <property type="entry name" value="MCPsignal"/>
    <property type="match status" value="1"/>
</dbReference>
<dbReference type="PANTHER" id="PTHR32089:SF112">
    <property type="entry name" value="LYSOZYME-LIKE PROTEIN-RELATED"/>
    <property type="match status" value="1"/>
</dbReference>
<feature type="transmembrane region" description="Helical" evidence="4">
    <location>
        <begin position="6"/>
        <end position="30"/>
    </location>
</feature>
<dbReference type="STRING" id="146817.SAMN04488502_1122"/>
<dbReference type="PROSITE" id="PS50111">
    <property type="entry name" value="CHEMOTAXIS_TRANSDUC_2"/>
    <property type="match status" value="1"/>
</dbReference>
<dbReference type="GO" id="GO:0004888">
    <property type="term" value="F:transmembrane signaling receptor activity"/>
    <property type="evidence" value="ECO:0007669"/>
    <property type="project" value="InterPro"/>
</dbReference>
<evidence type="ECO:0000259" key="5">
    <source>
        <dbReference type="PROSITE" id="PS50111"/>
    </source>
</evidence>
<organism evidence="7 8">
    <name type="scientific">Dendrosporobacter quercicolus</name>
    <dbReference type="NCBI Taxonomy" id="146817"/>
    <lineage>
        <taxon>Bacteria</taxon>
        <taxon>Bacillati</taxon>
        <taxon>Bacillota</taxon>
        <taxon>Negativicutes</taxon>
        <taxon>Selenomonadales</taxon>
        <taxon>Sporomusaceae</taxon>
        <taxon>Dendrosporobacter</taxon>
    </lineage>
</organism>
<dbReference type="GO" id="GO:0006935">
    <property type="term" value="P:chemotaxis"/>
    <property type="evidence" value="ECO:0007669"/>
    <property type="project" value="InterPro"/>
</dbReference>
<dbReference type="OrthoDB" id="1673594at2"/>
<keyword evidence="4" id="KW-1133">Transmembrane helix</keyword>
<dbReference type="GO" id="GO:0007165">
    <property type="term" value="P:signal transduction"/>
    <property type="evidence" value="ECO:0007669"/>
    <property type="project" value="UniProtKB-KW"/>
</dbReference>
<dbReference type="InterPro" id="IPR003660">
    <property type="entry name" value="HAMP_dom"/>
</dbReference>
<accession>A0A1G9YM43</accession>
<dbReference type="CDD" id="cd11386">
    <property type="entry name" value="MCP_signal"/>
    <property type="match status" value="1"/>
</dbReference>
<dbReference type="Gene3D" id="6.10.340.10">
    <property type="match status" value="1"/>
</dbReference>
<feature type="domain" description="HAMP" evidence="6">
    <location>
        <begin position="204"/>
        <end position="257"/>
    </location>
</feature>
<dbReference type="InterPro" id="IPR004089">
    <property type="entry name" value="MCPsignal_dom"/>
</dbReference>
<dbReference type="SMART" id="SM00283">
    <property type="entry name" value="MA"/>
    <property type="match status" value="1"/>
</dbReference>
<evidence type="ECO:0000256" key="1">
    <source>
        <dbReference type="ARBA" id="ARBA00023224"/>
    </source>
</evidence>
<protein>
    <submittedName>
        <fullName evidence="7">Methyl-accepting chemotaxis protein</fullName>
    </submittedName>
</protein>
<dbReference type="RefSeq" id="WP_092074703.1">
    <property type="nucleotide sequence ID" value="NZ_FNHB01000012.1"/>
</dbReference>
<name>A0A1G9YM43_9FIRM</name>
<dbReference type="AlphaFoldDB" id="A0A1G9YM43"/>
<evidence type="ECO:0000313" key="7">
    <source>
        <dbReference type="EMBL" id="SDN10190.1"/>
    </source>
</evidence>
<comment type="similarity">
    <text evidence="2">Belongs to the methyl-accepting chemotaxis (MCP) protein family.</text>
</comment>
<evidence type="ECO:0000313" key="8">
    <source>
        <dbReference type="Proteomes" id="UP000214880"/>
    </source>
</evidence>
<dbReference type="SUPFAM" id="SSF58104">
    <property type="entry name" value="Methyl-accepting chemotaxis protein (MCP) signaling domain"/>
    <property type="match status" value="1"/>
</dbReference>
<dbReference type="PRINTS" id="PR00260">
    <property type="entry name" value="CHEMTRNSDUCR"/>
</dbReference>
<sequence>MRRFPIIAQLGGMFLVSISFMLILVGYTAYQYTTAGDTYESLITHTSANMLLITKAQGGMNNGIADLRGFLGYGIASYEQESRKSFAESVEQLKIFVAGVENPAVKAEAVKLEQMLEDYSLKMGQLMDAKKANDPSFDALLETGRGLSQQLDGQFDKTLALEEDYLKQSTDELLAKQKATQSLVGILSAVIILFVCGLAFWYSKWMAKRLNHVGNELDAISKFDLTATSYQVKMNDEISDMAASMDGMKNALRALVGHIRQNSESLAAASQELSATVEEQLRAAEVVSNTVAEVSSGSAQNTNNITEMSATIQQLSASTEEMNANAAEVNANTQNAVEEAAQGMDLLTRIVTQNETVSVSMNSITEVANSLAKGSEDIREIVTVIQNLAGQTNLLALNAAIEAARAGEAGRGFAVVAEEVRKLAEQSAASTQHIGEIIKKMTEDIDIAVHHVSKGNEEVAAGQQVTLNTQRGFEVIIEKLNTVRTVVSQITSTIEESAKGTQAIVGNVQNISAVAEQTTASVQTVAAASQEQSASMHEINHNAESLAKMAEELNLIISKFKL</sequence>
<dbReference type="PROSITE" id="PS50885">
    <property type="entry name" value="HAMP"/>
    <property type="match status" value="1"/>
</dbReference>
<dbReference type="Proteomes" id="UP000214880">
    <property type="component" value="Unassembled WGS sequence"/>
</dbReference>
<dbReference type="InterPro" id="IPR004090">
    <property type="entry name" value="Chemotax_Me-accpt_rcpt"/>
</dbReference>
<feature type="domain" description="Methyl-accepting transducer" evidence="5">
    <location>
        <begin position="276"/>
        <end position="526"/>
    </location>
</feature>
<keyword evidence="1 3" id="KW-0807">Transducer</keyword>
<evidence type="ECO:0000256" key="3">
    <source>
        <dbReference type="PROSITE-ProRule" id="PRU00284"/>
    </source>
</evidence>
<reference evidence="7 8" key="1">
    <citation type="submission" date="2016-10" db="EMBL/GenBank/DDBJ databases">
        <authorList>
            <person name="de Groot N.N."/>
        </authorList>
    </citation>
    <scope>NUCLEOTIDE SEQUENCE [LARGE SCALE GENOMIC DNA]</scope>
    <source>
        <strain evidence="7 8">DSM 1736</strain>
    </source>
</reference>
<keyword evidence="8" id="KW-1185">Reference proteome</keyword>
<gene>
    <name evidence="7" type="ORF">SAMN04488502_1122</name>
</gene>
<evidence type="ECO:0000259" key="6">
    <source>
        <dbReference type="PROSITE" id="PS50885"/>
    </source>
</evidence>
<feature type="transmembrane region" description="Helical" evidence="4">
    <location>
        <begin position="183"/>
        <end position="202"/>
    </location>
</feature>
<keyword evidence="4" id="KW-0472">Membrane</keyword>
<dbReference type="PANTHER" id="PTHR32089">
    <property type="entry name" value="METHYL-ACCEPTING CHEMOTAXIS PROTEIN MCPB"/>
    <property type="match status" value="1"/>
</dbReference>
<proteinExistence type="inferred from homology"/>
<dbReference type="EMBL" id="FNHB01000012">
    <property type="protein sequence ID" value="SDN10190.1"/>
    <property type="molecule type" value="Genomic_DNA"/>
</dbReference>
<evidence type="ECO:0000256" key="4">
    <source>
        <dbReference type="SAM" id="Phobius"/>
    </source>
</evidence>
<dbReference type="GO" id="GO:0016020">
    <property type="term" value="C:membrane"/>
    <property type="evidence" value="ECO:0007669"/>
    <property type="project" value="InterPro"/>
</dbReference>
<keyword evidence="4" id="KW-0812">Transmembrane</keyword>
<evidence type="ECO:0000256" key="2">
    <source>
        <dbReference type="ARBA" id="ARBA00029447"/>
    </source>
</evidence>